<feature type="transmembrane region" description="Helical" evidence="8">
    <location>
        <begin position="45"/>
        <end position="65"/>
    </location>
</feature>
<evidence type="ECO:0000256" key="6">
    <source>
        <dbReference type="ARBA" id="ARBA00023034"/>
    </source>
</evidence>
<evidence type="ECO:0000256" key="2">
    <source>
        <dbReference type="ARBA" id="ARBA00022692"/>
    </source>
</evidence>
<comment type="caution">
    <text evidence="9">The sequence shown here is derived from an EMBL/GenBank/DDBJ whole genome shotgun (WGS) entry which is preliminary data.</text>
</comment>
<comment type="similarity">
    <text evidence="1 8">Belongs to the peptidase A22A family.</text>
</comment>
<feature type="transmembrane region" description="Helical" evidence="8">
    <location>
        <begin position="86"/>
        <end position="110"/>
    </location>
</feature>
<dbReference type="SMART" id="SM00730">
    <property type="entry name" value="PSN"/>
    <property type="match status" value="1"/>
</dbReference>
<accession>A0AAD9L3B2</accession>
<feature type="transmembrane region" description="Helical" evidence="8">
    <location>
        <begin position="216"/>
        <end position="235"/>
    </location>
</feature>
<keyword evidence="8" id="KW-0645">Protease</keyword>
<evidence type="ECO:0000256" key="1">
    <source>
        <dbReference type="ARBA" id="ARBA00008604"/>
    </source>
</evidence>
<dbReference type="InterPro" id="IPR006639">
    <property type="entry name" value="Preselin/SPP"/>
</dbReference>
<feature type="transmembrane region" description="Helical" evidence="8">
    <location>
        <begin position="190"/>
        <end position="210"/>
    </location>
</feature>
<comment type="subcellular location">
    <subcellularLocation>
        <location evidence="8">Endoplasmic reticulum membrane</location>
        <topology evidence="8">Multi-pass membrane protein</topology>
    </subcellularLocation>
    <subcellularLocation>
        <location evidence="8">Golgi apparatus membrane</location>
        <topology evidence="8">Multi-pass membrane protein</topology>
    </subcellularLocation>
</comment>
<evidence type="ECO:0000256" key="3">
    <source>
        <dbReference type="ARBA" id="ARBA00022824"/>
    </source>
</evidence>
<dbReference type="InterPro" id="IPR001108">
    <property type="entry name" value="Peptidase_A22A"/>
</dbReference>
<dbReference type="GO" id="GO:0070765">
    <property type="term" value="C:gamma-secretase complex"/>
    <property type="evidence" value="ECO:0007669"/>
    <property type="project" value="TreeGrafter"/>
</dbReference>
<keyword evidence="4 8" id="KW-0914">Notch signaling pathway</keyword>
<comment type="domain">
    <text evidence="8">The PAL motif is required for normal active site conformation.</text>
</comment>
<keyword evidence="3 8" id="KW-0256">Endoplasmic reticulum</keyword>
<dbReference type="PANTHER" id="PTHR10202">
    <property type="entry name" value="PRESENILIN"/>
    <property type="match status" value="1"/>
</dbReference>
<dbReference type="Pfam" id="PF01080">
    <property type="entry name" value="Presenilin"/>
    <property type="match status" value="2"/>
</dbReference>
<evidence type="ECO:0000256" key="4">
    <source>
        <dbReference type="ARBA" id="ARBA00022976"/>
    </source>
</evidence>
<dbReference type="GO" id="GO:0000139">
    <property type="term" value="C:Golgi membrane"/>
    <property type="evidence" value="ECO:0007669"/>
    <property type="project" value="UniProtKB-SubCell"/>
</dbReference>
<organism evidence="9 10">
    <name type="scientific">Ridgeia piscesae</name>
    <name type="common">Tubeworm</name>
    <dbReference type="NCBI Taxonomy" id="27915"/>
    <lineage>
        <taxon>Eukaryota</taxon>
        <taxon>Metazoa</taxon>
        <taxon>Spiralia</taxon>
        <taxon>Lophotrochozoa</taxon>
        <taxon>Annelida</taxon>
        <taxon>Polychaeta</taxon>
        <taxon>Sedentaria</taxon>
        <taxon>Canalipalpata</taxon>
        <taxon>Sabellida</taxon>
        <taxon>Siboglinidae</taxon>
        <taxon>Ridgeia</taxon>
    </lineage>
</organism>
<dbReference type="GO" id="GO:0006509">
    <property type="term" value="P:membrane protein ectodomain proteolysis"/>
    <property type="evidence" value="ECO:0007669"/>
    <property type="project" value="TreeGrafter"/>
</dbReference>
<dbReference type="EC" id="3.4.23.-" evidence="8"/>
<dbReference type="PRINTS" id="PR01072">
    <property type="entry name" value="PRESENILIN"/>
</dbReference>
<protein>
    <recommendedName>
        <fullName evidence="8">Presenilin</fullName>
        <ecNumber evidence="8">3.4.23.-</ecNumber>
    </recommendedName>
</protein>
<dbReference type="AlphaFoldDB" id="A0AAD9L3B2"/>
<evidence type="ECO:0000256" key="7">
    <source>
        <dbReference type="ARBA" id="ARBA00023136"/>
    </source>
</evidence>
<evidence type="ECO:0000313" key="10">
    <source>
        <dbReference type="Proteomes" id="UP001209878"/>
    </source>
</evidence>
<comment type="function">
    <text evidence="8">Probable subunit of the gamma-secretase complex, an endoprotease complex that catalyzes the intramembrane cleavage of integral membrane proteins such as Notch receptors.</text>
</comment>
<dbReference type="Gene3D" id="1.10.472.100">
    <property type="entry name" value="Presenilin"/>
    <property type="match status" value="1"/>
</dbReference>
<dbReference type="Proteomes" id="UP001209878">
    <property type="component" value="Unassembled WGS sequence"/>
</dbReference>
<keyword evidence="5 8" id="KW-1133">Transmembrane helix</keyword>
<sequence>MLVWNFGVIGMICIHWKGPLLVQQTYMIVISALVSLMFIKHLPDWTTWSVLIIVALWDVVAVLSPHGPLKKLVETAQDRDRKVFPALIYSSTMLWNIAMVESHGISAVILPGTPSGMSVTGVSVTGVPTLTIQPPTQPLDRAVVEYEKLQLAMSRSYLKEDGVMLGLGDFIFYSMLVGKASALGDWNTTLACFVAILIGLAITLLCLIVVKKALPALPVSVTFGLTFYFCTSTFVKPFMEACAYNQIFI</sequence>
<dbReference type="GO" id="GO:0016485">
    <property type="term" value="P:protein processing"/>
    <property type="evidence" value="ECO:0007669"/>
    <property type="project" value="InterPro"/>
</dbReference>
<dbReference type="InterPro" id="IPR042524">
    <property type="entry name" value="Presenilin_C"/>
</dbReference>
<keyword evidence="2 8" id="KW-0812">Transmembrane</keyword>
<dbReference type="EMBL" id="JAODUO010000360">
    <property type="protein sequence ID" value="KAK2182279.1"/>
    <property type="molecule type" value="Genomic_DNA"/>
</dbReference>
<dbReference type="PANTHER" id="PTHR10202:SF13">
    <property type="entry name" value="PRESENILIN HOMOLOG"/>
    <property type="match status" value="1"/>
</dbReference>
<keyword evidence="6 8" id="KW-0333">Golgi apparatus</keyword>
<evidence type="ECO:0000256" key="5">
    <source>
        <dbReference type="ARBA" id="ARBA00022989"/>
    </source>
</evidence>
<evidence type="ECO:0000313" key="9">
    <source>
        <dbReference type="EMBL" id="KAK2182279.1"/>
    </source>
</evidence>
<dbReference type="GO" id="GO:0042500">
    <property type="term" value="F:aspartic endopeptidase activity, intramembrane cleaving"/>
    <property type="evidence" value="ECO:0007669"/>
    <property type="project" value="InterPro"/>
</dbReference>
<dbReference type="GO" id="GO:0034205">
    <property type="term" value="P:amyloid-beta formation"/>
    <property type="evidence" value="ECO:0007669"/>
    <property type="project" value="TreeGrafter"/>
</dbReference>
<dbReference type="GO" id="GO:0055074">
    <property type="term" value="P:calcium ion homeostasis"/>
    <property type="evidence" value="ECO:0007669"/>
    <property type="project" value="TreeGrafter"/>
</dbReference>
<evidence type="ECO:0000256" key="8">
    <source>
        <dbReference type="RuleBase" id="RU361148"/>
    </source>
</evidence>
<keyword evidence="8" id="KW-0378">Hydrolase</keyword>
<gene>
    <name evidence="9" type="ORF">NP493_359g09019</name>
</gene>
<feature type="transmembrane region" description="Helical" evidence="8">
    <location>
        <begin position="20"/>
        <end position="39"/>
    </location>
</feature>
<keyword evidence="7 8" id="KW-0472">Membrane</keyword>
<proteinExistence type="inferred from homology"/>
<keyword evidence="10" id="KW-1185">Reference proteome</keyword>
<comment type="subunit">
    <text evidence="8">Homodimer.</text>
</comment>
<name>A0AAD9L3B2_RIDPI</name>
<dbReference type="GO" id="GO:0007219">
    <property type="term" value="P:Notch signaling pathway"/>
    <property type="evidence" value="ECO:0007669"/>
    <property type="project" value="UniProtKB-KW"/>
</dbReference>
<dbReference type="GO" id="GO:0005789">
    <property type="term" value="C:endoplasmic reticulum membrane"/>
    <property type="evidence" value="ECO:0007669"/>
    <property type="project" value="UniProtKB-SubCell"/>
</dbReference>
<reference evidence="9" key="1">
    <citation type="journal article" date="2023" name="Mol. Biol. Evol.">
        <title>Third-Generation Sequencing Reveals the Adaptive Role of the Epigenome in Three Deep-Sea Polychaetes.</title>
        <authorList>
            <person name="Perez M."/>
            <person name="Aroh O."/>
            <person name="Sun Y."/>
            <person name="Lan Y."/>
            <person name="Juniper S.K."/>
            <person name="Young C.R."/>
            <person name="Angers B."/>
            <person name="Qian P.Y."/>
        </authorList>
    </citation>
    <scope>NUCLEOTIDE SEQUENCE</scope>
    <source>
        <strain evidence="9">R07B-5</strain>
    </source>
</reference>